<keyword evidence="5" id="KW-1185">Reference proteome</keyword>
<dbReference type="PANTHER" id="PTHR24103">
    <property type="entry name" value="E3 UBIQUITIN-PROTEIN LIGASE TRIM"/>
    <property type="match status" value="1"/>
</dbReference>
<keyword evidence="2" id="KW-0800">Toxin</keyword>
<sequence>MGTLSPSRSCIKIAPRPEADASVARMKGLSKSGFQSFVVSDRAVRKSWKAAVRSGVQLRHEKGQEKTLVEWSPGLEERLWFSSQKHSALQEAIENCQEFLNQALNKVDVTLDPDTANPFLILSEDLKSVRRGSKCQHLPETPQRFDVMMCVLGQERFTSGRHWWLVEVEENLGRWAIGVAQETVQKKGLVHISPDQGLWAVASFSGERICPFFRVWKGAKLKC</sequence>
<evidence type="ECO:0000256" key="3">
    <source>
        <dbReference type="ARBA" id="ARBA00034460"/>
    </source>
</evidence>
<dbReference type="SUPFAM" id="SSF49899">
    <property type="entry name" value="Concanavalin A-like lectins/glucanases"/>
    <property type="match status" value="1"/>
</dbReference>
<dbReference type="Pfam" id="PF13765">
    <property type="entry name" value="PRY"/>
    <property type="match status" value="1"/>
</dbReference>
<dbReference type="InterPro" id="IPR001870">
    <property type="entry name" value="B30.2/SPRY"/>
</dbReference>
<dbReference type="InterPro" id="IPR006574">
    <property type="entry name" value="PRY"/>
</dbReference>
<dbReference type="Proteomes" id="UP001190640">
    <property type="component" value="Chromosome 4"/>
</dbReference>
<feature type="domain" description="B30.2/SPRY" evidence="4">
    <location>
        <begin position="89"/>
        <end position="223"/>
    </location>
</feature>
<evidence type="ECO:0000259" key="4">
    <source>
        <dbReference type="PROSITE" id="PS50188"/>
    </source>
</evidence>
<comment type="similarity">
    <text evidence="1">Belongs to the ohanin/vespryn family.</text>
</comment>
<evidence type="ECO:0000313" key="5">
    <source>
        <dbReference type="Proteomes" id="UP001190640"/>
    </source>
</evidence>
<organism evidence="5 6">
    <name type="scientific">Eublepharis macularius</name>
    <name type="common">Leopard gecko</name>
    <name type="synonym">Cyrtodactylus macularius</name>
    <dbReference type="NCBI Taxonomy" id="481883"/>
    <lineage>
        <taxon>Eukaryota</taxon>
        <taxon>Metazoa</taxon>
        <taxon>Chordata</taxon>
        <taxon>Craniata</taxon>
        <taxon>Vertebrata</taxon>
        <taxon>Euteleostomi</taxon>
        <taxon>Lepidosauria</taxon>
        <taxon>Squamata</taxon>
        <taxon>Bifurcata</taxon>
        <taxon>Gekkota</taxon>
        <taxon>Eublepharidae</taxon>
        <taxon>Eublepharinae</taxon>
        <taxon>Eublepharis</taxon>
    </lineage>
</organism>
<evidence type="ECO:0000256" key="2">
    <source>
        <dbReference type="ARBA" id="ARBA00022699"/>
    </source>
</evidence>
<reference evidence="6" key="1">
    <citation type="submission" date="2025-08" db="UniProtKB">
        <authorList>
            <consortium name="RefSeq"/>
        </authorList>
    </citation>
    <scope>IDENTIFICATION</scope>
    <source>
        <tissue evidence="6">Blood</tissue>
    </source>
</reference>
<proteinExistence type="inferred from homology"/>
<dbReference type="GeneID" id="129327737"/>
<dbReference type="PROSITE" id="PS50188">
    <property type="entry name" value="B302_SPRY"/>
    <property type="match status" value="1"/>
</dbReference>
<dbReference type="SMART" id="SM00589">
    <property type="entry name" value="PRY"/>
    <property type="match status" value="1"/>
</dbReference>
<name>A0AA97KVU3_EUBMA</name>
<gene>
    <name evidence="6" type="primary">LOC129327737</name>
</gene>
<dbReference type="Gene3D" id="2.60.120.920">
    <property type="match status" value="1"/>
</dbReference>
<dbReference type="InterPro" id="IPR050143">
    <property type="entry name" value="TRIM/RBCC"/>
</dbReference>
<comment type="function">
    <text evidence="3">Neurotoxin that produces dose-dependent hypolocomotion and hyperalgesia in mice. May directly act on the central nervous system, as it is 6500-fold more potent when administered intracerebroventricularly than intraperitoneal.</text>
</comment>
<dbReference type="PRINTS" id="PR01407">
    <property type="entry name" value="BUTYPHLNCDUF"/>
</dbReference>
<dbReference type="InterPro" id="IPR043136">
    <property type="entry name" value="B30.2/SPRY_sf"/>
</dbReference>
<evidence type="ECO:0000256" key="1">
    <source>
        <dbReference type="ARBA" id="ARBA00009651"/>
    </source>
</evidence>
<evidence type="ECO:0000313" key="6">
    <source>
        <dbReference type="RefSeq" id="XP_054832471.1"/>
    </source>
</evidence>
<dbReference type="KEGG" id="emc:129327737"/>
<dbReference type="InterPro" id="IPR003879">
    <property type="entry name" value="Butyrophylin_SPRY"/>
</dbReference>
<keyword evidence="2" id="KW-0528">Neurotoxin</keyword>
<protein>
    <submittedName>
        <fullName evidence="6">E3 ubiquitin-protein ligase TRIM7-like</fullName>
    </submittedName>
</protein>
<dbReference type="AlphaFoldDB" id="A0AA97KVU3"/>
<dbReference type="InterPro" id="IPR013320">
    <property type="entry name" value="ConA-like_dom_sf"/>
</dbReference>
<accession>A0AA97KVU3</accession>
<dbReference type="RefSeq" id="XP_054832471.1">
    <property type="nucleotide sequence ID" value="XM_054976496.1"/>
</dbReference>